<evidence type="ECO:0000256" key="8">
    <source>
        <dbReference type="PROSITE-ProRule" id="PRU00555"/>
    </source>
</evidence>
<dbReference type="OrthoDB" id="4084751at2759"/>
<proteinExistence type="inferred from homology"/>
<keyword evidence="4 8" id="KW-0378">Hydrolase</keyword>
<keyword evidence="6 8" id="KW-0443">Lipid metabolism</keyword>
<dbReference type="GO" id="GO:0046475">
    <property type="term" value="P:glycerophospholipid catabolic process"/>
    <property type="evidence" value="ECO:0007669"/>
    <property type="project" value="TreeGrafter"/>
</dbReference>
<reference evidence="11" key="1">
    <citation type="submission" date="2021-09" db="EMBL/GenBank/DDBJ databases">
        <title>A high-quality genome of the endoparasitic fungus Hirsutella rhossiliensis with a comparison of Hirsutella genomes reveals transposable elements contributing to genome size variation.</title>
        <authorList>
            <person name="Lin R."/>
            <person name="Jiao Y."/>
            <person name="Sun X."/>
            <person name="Ling J."/>
            <person name="Xie B."/>
            <person name="Cheng X."/>
        </authorList>
    </citation>
    <scope>NUCLEOTIDE SEQUENCE</scope>
    <source>
        <strain evidence="11">HR02</strain>
    </source>
</reference>
<dbReference type="Pfam" id="PF01735">
    <property type="entry name" value="PLA2_B"/>
    <property type="match status" value="1"/>
</dbReference>
<dbReference type="GO" id="GO:0005829">
    <property type="term" value="C:cytosol"/>
    <property type="evidence" value="ECO:0007669"/>
    <property type="project" value="TreeGrafter"/>
</dbReference>
<sequence length="223" mass="24524">MHFARQKFGILKPTLLATRKRPTALLTTSSDVSTLVSFGDRLSDIFNRVWQKELAHFPTSITDFWGRALSYQLVDAPSGDPGLTFSSIAEDREYSSAKTPLPLIIADGRSPGEILIPANTTIFEFSPWELGSFGQSVNGFAPLMYIGSRFDKGKLPTCEECINGFDNVGFVMGTSSSLLNQILVELKKVTLPTLDFVVDSILNQLSAQANWDIAIWAPNPFEG</sequence>
<evidence type="ECO:0000256" key="9">
    <source>
        <dbReference type="RuleBase" id="RU362103"/>
    </source>
</evidence>
<comment type="catalytic activity">
    <reaction evidence="9">
        <text>a 1-acyl-sn-glycero-3-phosphocholine + H2O = sn-glycerol 3-phosphocholine + a fatty acid + H(+)</text>
        <dbReference type="Rhea" id="RHEA:15177"/>
        <dbReference type="ChEBI" id="CHEBI:15377"/>
        <dbReference type="ChEBI" id="CHEBI:15378"/>
        <dbReference type="ChEBI" id="CHEBI:16870"/>
        <dbReference type="ChEBI" id="CHEBI:28868"/>
        <dbReference type="ChEBI" id="CHEBI:58168"/>
        <dbReference type="EC" id="3.1.1.5"/>
    </reaction>
</comment>
<dbReference type="PANTHER" id="PTHR10728">
    <property type="entry name" value="CYTOSOLIC PHOSPHOLIPASE A2"/>
    <property type="match status" value="1"/>
</dbReference>
<evidence type="ECO:0000256" key="4">
    <source>
        <dbReference type="ARBA" id="ARBA00022801"/>
    </source>
</evidence>
<dbReference type="GO" id="GO:0004622">
    <property type="term" value="F:phosphatidylcholine lysophospholipase activity"/>
    <property type="evidence" value="ECO:0007669"/>
    <property type="project" value="UniProtKB-EC"/>
</dbReference>
<dbReference type="GO" id="GO:0005783">
    <property type="term" value="C:endoplasmic reticulum"/>
    <property type="evidence" value="ECO:0007669"/>
    <property type="project" value="TreeGrafter"/>
</dbReference>
<evidence type="ECO:0000259" key="10">
    <source>
        <dbReference type="PROSITE" id="PS51210"/>
    </source>
</evidence>
<comment type="similarity">
    <text evidence="1 9">Belongs to the lysophospholipase family.</text>
</comment>
<dbReference type="EMBL" id="JAIZPD010000003">
    <property type="protein sequence ID" value="KAH0966150.1"/>
    <property type="molecule type" value="Genomic_DNA"/>
</dbReference>
<evidence type="ECO:0000313" key="11">
    <source>
        <dbReference type="EMBL" id="KAH0966150.1"/>
    </source>
</evidence>
<dbReference type="Proteomes" id="UP000824596">
    <property type="component" value="Unassembled WGS sequence"/>
</dbReference>
<name>A0A9P8N3D7_9HYPO</name>
<evidence type="ECO:0000256" key="3">
    <source>
        <dbReference type="ARBA" id="ARBA00022729"/>
    </source>
</evidence>
<comment type="caution">
    <text evidence="11">The sequence shown here is derived from an EMBL/GenBank/DDBJ whole genome shotgun (WGS) entry which is preliminary data.</text>
</comment>
<dbReference type="GeneID" id="68353295"/>
<keyword evidence="12" id="KW-1185">Reference proteome</keyword>
<evidence type="ECO:0000313" key="12">
    <source>
        <dbReference type="Proteomes" id="UP000824596"/>
    </source>
</evidence>
<organism evidence="11 12">
    <name type="scientific">Hirsutella rhossiliensis</name>
    <dbReference type="NCBI Taxonomy" id="111463"/>
    <lineage>
        <taxon>Eukaryota</taxon>
        <taxon>Fungi</taxon>
        <taxon>Dikarya</taxon>
        <taxon>Ascomycota</taxon>
        <taxon>Pezizomycotina</taxon>
        <taxon>Sordariomycetes</taxon>
        <taxon>Hypocreomycetidae</taxon>
        <taxon>Hypocreales</taxon>
        <taxon>Ophiocordycipitaceae</taxon>
        <taxon>Hirsutella</taxon>
    </lineage>
</organism>
<dbReference type="SUPFAM" id="SSF52151">
    <property type="entry name" value="FabD/lysophospholipase-like"/>
    <property type="match status" value="1"/>
</dbReference>
<evidence type="ECO:0000256" key="1">
    <source>
        <dbReference type="ARBA" id="ARBA00008780"/>
    </source>
</evidence>
<dbReference type="InterPro" id="IPR016035">
    <property type="entry name" value="Acyl_Trfase/lysoPLipase"/>
</dbReference>
<dbReference type="PROSITE" id="PS51210">
    <property type="entry name" value="PLA2C"/>
    <property type="match status" value="1"/>
</dbReference>
<keyword evidence="3" id="KW-0732">Signal</keyword>
<keyword evidence="7" id="KW-0325">Glycoprotein</keyword>
<evidence type="ECO:0000256" key="5">
    <source>
        <dbReference type="ARBA" id="ARBA00022963"/>
    </source>
</evidence>
<dbReference type="GO" id="GO:0004623">
    <property type="term" value="F:phospholipase A2 activity"/>
    <property type="evidence" value="ECO:0007669"/>
    <property type="project" value="TreeGrafter"/>
</dbReference>
<evidence type="ECO:0000256" key="7">
    <source>
        <dbReference type="ARBA" id="ARBA00023180"/>
    </source>
</evidence>
<dbReference type="Gene3D" id="3.40.1090.10">
    <property type="entry name" value="Cytosolic phospholipase A2 catalytic domain"/>
    <property type="match status" value="1"/>
</dbReference>
<dbReference type="EC" id="3.1.1.5" evidence="2 9"/>
<accession>A0A9P8N3D7</accession>
<feature type="domain" description="PLA2c" evidence="10">
    <location>
        <begin position="1"/>
        <end position="223"/>
    </location>
</feature>
<dbReference type="RefSeq" id="XP_044723663.1">
    <property type="nucleotide sequence ID" value="XM_044862637.1"/>
</dbReference>
<evidence type="ECO:0000256" key="6">
    <source>
        <dbReference type="ARBA" id="ARBA00023098"/>
    </source>
</evidence>
<gene>
    <name evidence="11" type="ORF">HRG_04166</name>
</gene>
<protein>
    <recommendedName>
        <fullName evidence="2 9">Lysophospholipase</fullName>
        <ecNumber evidence="2 9">3.1.1.5</ecNumber>
    </recommendedName>
</protein>
<dbReference type="AlphaFoldDB" id="A0A9P8N3D7"/>
<evidence type="ECO:0000256" key="2">
    <source>
        <dbReference type="ARBA" id="ARBA00013274"/>
    </source>
</evidence>
<keyword evidence="5 8" id="KW-0442">Lipid degradation</keyword>
<dbReference type="InterPro" id="IPR002642">
    <property type="entry name" value="LysoPLipase_cat_dom"/>
</dbReference>
<dbReference type="PANTHER" id="PTHR10728:SF33">
    <property type="entry name" value="LYSOPHOSPHOLIPASE 1-RELATED"/>
    <property type="match status" value="1"/>
</dbReference>